<dbReference type="InterPro" id="IPR017853">
    <property type="entry name" value="GH"/>
</dbReference>
<dbReference type="Gene3D" id="3.20.20.80">
    <property type="entry name" value="Glycosidases"/>
    <property type="match status" value="1"/>
</dbReference>
<evidence type="ECO:0000259" key="4">
    <source>
        <dbReference type="Pfam" id="PF00150"/>
    </source>
</evidence>
<dbReference type="SUPFAM" id="SSF51445">
    <property type="entry name" value="(Trans)glycosidases"/>
    <property type="match status" value="1"/>
</dbReference>
<evidence type="ECO:0000256" key="2">
    <source>
        <dbReference type="ARBA" id="ARBA00023295"/>
    </source>
</evidence>
<reference evidence="5 6" key="1">
    <citation type="submission" date="2020-02" db="EMBL/GenBank/DDBJ databases">
        <authorList>
            <person name="Zheng R.K."/>
            <person name="Sun C.M."/>
        </authorList>
    </citation>
    <scope>NUCLEOTIDE SEQUENCE [LARGE SCALE GENOMIC DNA]</scope>
    <source>
        <strain evidence="6">zrk13</strain>
    </source>
</reference>
<dbReference type="RefSeq" id="WP_258877163.1">
    <property type="nucleotide sequence ID" value="NZ_CP048914.1"/>
</dbReference>
<dbReference type="Pfam" id="PF00150">
    <property type="entry name" value="Cellulase"/>
    <property type="match status" value="1"/>
</dbReference>
<evidence type="ECO:0000256" key="3">
    <source>
        <dbReference type="RuleBase" id="RU361153"/>
    </source>
</evidence>
<keyword evidence="6" id="KW-1185">Reference proteome</keyword>
<evidence type="ECO:0000256" key="1">
    <source>
        <dbReference type="ARBA" id="ARBA00022801"/>
    </source>
</evidence>
<organism evidence="5 6">
    <name type="scientific">Candidatus Xianfuyuplasma coldseepsis</name>
    <dbReference type="NCBI Taxonomy" id="2782163"/>
    <lineage>
        <taxon>Bacteria</taxon>
        <taxon>Bacillati</taxon>
        <taxon>Mycoplasmatota</taxon>
        <taxon>Mollicutes</taxon>
        <taxon>Candidatus Izemoplasmatales</taxon>
        <taxon>Candidatus Izemoplasmataceae</taxon>
        <taxon>Candidatus Xianfuyuplasma</taxon>
    </lineage>
</organism>
<gene>
    <name evidence="5" type="ORF">G4Z02_06260</name>
</gene>
<dbReference type="InterPro" id="IPR001547">
    <property type="entry name" value="Glyco_hydro_5"/>
</dbReference>
<dbReference type="GO" id="GO:0000272">
    <property type="term" value="P:polysaccharide catabolic process"/>
    <property type="evidence" value="ECO:0007669"/>
    <property type="project" value="InterPro"/>
</dbReference>
<dbReference type="AlphaFoldDB" id="A0A7L7KRB4"/>
<name>A0A7L7KRB4_9MOLU</name>
<feature type="domain" description="Glycoside hydrolase family 5" evidence="4">
    <location>
        <begin position="103"/>
        <end position="187"/>
    </location>
</feature>
<proteinExistence type="inferred from homology"/>
<dbReference type="KEGG" id="xcl:G4Z02_06260"/>
<evidence type="ECO:0000313" key="6">
    <source>
        <dbReference type="Proteomes" id="UP000514720"/>
    </source>
</evidence>
<dbReference type="GO" id="GO:0004553">
    <property type="term" value="F:hydrolase activity, hydrolyzing O-glycosyl compounds"/>
    <property type="evidence" value="ECO:0007669"/>
    <property type="project" value="InterPro"/>
</dbReference>
<dbReference type="EMBL" id="CP048914">
    <property type="protein sequence ID" value="QMS85370.1"/>
    <property type="molecule type" value="Genomic_DNA"/>
</dbReference>
<keyword evidence="1 3" id="KW-0378">Hydrolase</keyword>
<sequence length="423" mass="48169">MGHTHLTVQGRDFYINGKPVYDEIENHPASKGLLMNSRFIQGIFDDKTDRIRYNRFGKVFDANQNTEDFIAALPQWYAYGLRAVTVGIQGGMPVFTTDVRTIDNNPFGPDGTSFDERYANRLDRIIRAADKIGMVIIINILYWAQSLRFNNDEAIIAALKTCSAFLKKGAYTNVIVDVANEYNIDMWNELPIIQNPKSMRKLIQLVQEETGGMLVGSSGGGGLIDKEVADASDVVLVHGNGLTRGEYYDFIQHVKTIAPNKPILCNEDSPCISRLDVAYETHTSWGHYDNFTKQEPPCDWGITKGQDFFFARRMAQVLGIDIPTLPKDEQFYLQGLEPLTVTQGKRWIRLTAEYPEKINYVNYYRNGKPIYRSYDEPYFLYRETTWIQGPWNVQEDDQEWTAEVVLSDGTKVIKTVADTEGES</sequence>
<keyword evidence="2 3" id="KW-0326">Glycosidase</keyword>
<dbReference type="Proteomes" id="UP000514720">
    <property type="component" value="Chromosome"/>
</dbReference>
<evidence type="ECO:0000313" key="5">
    <source>
        <dbReference type="EMBL" id="QMS85370.1"/>
    </source>
</evidence>
<accession>A0A7L7KRB4</accession>
<comment type="similarity">
    <text evidence="3">Belongs to the glycosyl hydrolase 5 (cellulase A) family.</text>
</comment>
<protein>
    <submittedName>
        <fullName evidence="5">Glycoside hydrolase family 5 protein</fullName>
    </submittedName>
</protein>